<dbReference type="AlphaFoldDB" id="A0A1W1C8I8"/>
<name>A0A1W1C8I8_9ZZZZ</name>
<protein>
    <submittedName>
        <fullName evidence="2">RelE/StbE replicon stabilization toxin</fullName>
    </submittedName>
</protein>
<organism evidence="2">
    <name type="scientific">hydrothermal vent metagenome</name>
    <dbReference type="NCBI Taxonomy" id="652676"/>
    <lineage>
        <taxon>unclassified sequences</taxon>
        <taxon>metagenomes</taxon>
        <taxon>ecological metagenomes</taxon>
    </lineage>
</organism>
<proteinExistence type="predicted"/>
<dbReference type="InterPro" id="IPR007712">
    <property type="entry name" value="RelE/ParE_toxin"/>
</dbReference>
<dbReference type="InterPro" id="IPR035093">
    <property type="entry name" value="RelE/ParE_toxin_dom_sf"/>
</dbReference>
<dbReference type="EMBL" id="FPHH01000064">
    <property type="protein sequence ID" value="SFV62180.1"/>
    <property type="molecule type" value="Genomic_DNA"/>
</dbReference>
<sequence>MEVEYRKKFLKELSKLPAEYAKSIEEFIFDDLPNCSSLSDVGKIEKMTGYKNYFKIRFGSYRVGIRKENDCVVVETVKHRREIYKYFP</sequence>
<dbReference type="Pfam" id="PF05016">
    <property type="entry name" value="ParE_toxin"/>
    <property type="match status" value="1"/>
</dbReference>
<reference evidence="2" key="1">
    <citation type="submission" date="2016-10" db="EMBL/GenBank/DDBJ databases">
        <authorList>
            <person name="de Groot N.N."/>
        </authorList>
    </citation>
    <scope>NUCLEOTIDE SEQUENCE</scope>
</reference>
<dbReference type="Gene3D" id="3.30.2310.20">
    <property type="entry name" value="RelE-like"/>
    <property type="match status" value="1"/>
</dbReference>
<dbReference type="PANTHER" id="PTHR38813">
    <property type="match status" value="1"/>
</dbReference>
<evidence type="ECO:0000313" key="2">
    <source>
        <dbReference type="EMBL" id="SFV62180.1"/>
    </source>
</evidence>
<dbReference type="PANTHER" id="PTHR38813:SF1">
    <property type="entry name" value="TOXIN RELE1-RELATED"/>
    <property type="match status" value="1"/>
</dbReference>
<dbReference type="SUPFAM" id="SSF143011">
    <property type="entry name" value="RelE-like"/>
    <property type="match status" value="1"/>
</dbReference>
<dbReference type="InterPro" id="IPR052747">
    <property type="entry name" value="TA_system_RelE_toxin"/>
</dbReference>
<gene>
    <name evidence="2" type="ORF">MNB_SM-5-862</name>
</gene>
<keyword evidence="1" id="KW-1277">Toxin-antitoxin system</keyword>
<accession>A0A1W1C8I8</accession>
<evidence type="ECO:0000256" key="1">
    <source>
        <dbReference type="ARBA" id="ARBA00022649"/>
    </source>
</evidence>